<evidence type="ECO:0000313" key="1">
    <source>
        <dbReference type="EMBL" id="OAT70952.1"/>
    </source>
</evidence>
<evidence type="ECO:0000313" key="2">
    <source>
        <dbReference type="Proteomes" id="UP000186919"/>
    </source>
</evidence>
<reference evidence="1 2" key="1">
    <citation type="submission" date="2016-01" db="EMBL/GenBank/DDBJ databases">
        <title>Mycobacterium immunogenum strain CD11_6 genome sequencing and assembly.</title>
        <authorList>
            <person name="Kaur G."/>
            <person name="Nair G.R."/>
            <person name="Mayilraj S."/>
        </authorList>
    </citation>
    <scope>NUCLEOTIDE SEQUENCE [LARGE SCALE GENOMIC DNA]</scope>
    <source>
        <strain evidence="1 2">CD11-6</strain>
    </source>
</reference>
<proteinExistence type="predicted"/>
<dbReference type="AlphaFoldDB" id="A0A179VIG9"/>
<protein>
    <submittedName>
        <fullName evidence="1">Uncharacterized protein</fullName>
    </submittedName>
</protein>
<dbReference type="EMBL" id="LQYE01000001">
    <property type="protein sequence ID" value="OAT70952.1"/>
    <property type="molecule type" value="Genomic_DNA"/>
</dbReference>
<gene>
    <name evidence="1" type="ORF">AWB85_06690</name>
</gene>
<name>A0A179VIG9_9MYCO</name>
<sequence>MTMAQHEMRDPSENRCVARKIDGAFYRVSWNGSPGGDVILPEGALGVVRSPVSHRNDRTGSADRPVIRVTQTGRMYRTWYDTSGRFRIAAIA</sequence>
<dbReference type="Proteomes" id="UP000186919">
    <property type="component" value="Unassembled WGS sequence"/>
</dbReference>
<accession>A0A179VIG9</accession>
<comment type="caution">
    <text evidence="1">The sequence shown here is derived from an EMBL/GenBank/DDBJ whole genome shotgun (WGS) entry which is preliminary data.</text>
</comment>
<organism evidence="1 2">
    <name type="scientific">Mycobacteroides immunogenum</name>
    <dbReference type="NCBI Taxonomy" id="83262"/>
    <lineage>
        <taxon>Bacteria</taxon>
        <taxon>Bacillati</taxon>
        <taxon>Actinomycetota</taxon>
        <taxon>Actinomycetes</taxon>
        <taxon>Mycobacteriales</taxon>
        <taxon>Mycobacteriaceae</taxon>
        <taxon>Mycobacteroides</taxon>
    </lineage>
</organism>